<keyword evidence="9" id="KW-0449">Lipoprotein</keyword>
<dbReference type="InterPro" id="IPR018161">
    <property type="entry name" value="Wnt_CS"/>
</dbReference>
<comment type="subcellular location">
    <subcellularLocation>
        <location evidence="1 10">Secreted</location>
        <location evidence="1 10">Extracellular space</location>
        <location evidence="1 10">Extracellular matrix</location>
    </subcellularLocation>
</comment>
<evidence type="ECO:0000256" key="10">
    <source>
        <dbReference type="RuleBase" id="RU003500"/>
    </source>
</evidence>
<evidence type="ECO:0000256" key="3">
    <source>
        <dbReference type="ARBA" id="ARBA00022473"/>
    </source>
</evidence>
<dbReference type="STRING" id="400727.A0A2T7PZY9"/>
<evidence type="ECO:0000256" key="11">
    <source>
        <dbReference type="SAM" id="MobiDB-lite"/>
    </source>
</evidence>
<keyword evidence="13" id="KW-1185">Reference proteome</keyword>
<evidence type="ECO:0000313" key="13">
    <source>
        <dbReference type="Proteomes" id="UP000245119"/>
    </source>
</evidence>
<evidence type="ECO:0000256" key="7">
    <source>
        <dbReference type="ARBA" id="ARBA00023157"/>
    </source>
</evidence>
<dbReference type="InterPro" id="IPR009143">
    <property type="entry name" value="Wnt6"/>
</dbReference>
<name>A0A2T7PZY9_POMCA</name>
<evidence type="ECO:0000256" key="6">
    <source>
        <dbReference type="ARBA" id="ARBA00022687"/>
    </source>
</evidence>
<keyword evidence="6 10" id="KW-0879">Wnt signaling pathway</keyword>
<dbReference type="PRINTS" id="PR01349">
    <property type="entry name" value="WNTPROTEIN"/>
</dbReference>
<dbReference type="InterPro" id="IPR005817">
    <property type="entry name" value="Wnt"/>
</dbReference>
<dbReference type="GO" id="GO:0005109">
    <property type="term" value="F:frizzled binding"/>
    <property type="evidence" value="ECO:0007669"/>
    <property type="project" value="TreeGrafter"/>
</dbReference>
<dbReference type="CDD" id="cd19338">
    <property type="entry name" value="Wnt_Wnt6"/>
    <property type="match status" value="1"/>
</dbReference>
<comment type="caution">
    <text evidence="12">The sequence shown here is derived from an EMBL/GenBank/DDBJ whole genome shotgun (WGS) entry which is preliminary data.</text>
</comment>
<feature type="region of interest" description="Disordered" evidence="11">
    <location>
        <begin position="46"/>
        <end position="83"/>
    </location>
</feature>
<accession>A0A2T7PZY9</accession>
<dbReference type="GO" id="GO:0045165">
    <property type="term" value="P:cell fate commitment"/>
    <property type="evidence" value="ECO:0007669"/>
    <property type="project" value="TreeGrafter"/>
</dbReference>
<dbReference type="SMART" id="SM00097">
    <property type="entry name" value="WNT1"/>
    <property type="match status" value="1"/>
</dbReference>
<dbReference type="Pfam" id="PF00110">
    <property type="entry name" value="wnt"/>
    <property type="match status" value="1"/>
</dbReference>
<proteinExistence type="inferred from homology"/>
<dbReference type="PANTHER" id="PTHR12027:SF72">
    <property type="entry name" value="PROTEIN WNT-6"/>
    <property type="match status" value="1"/>
</dbReference>
<evidence type="ECO:0000256" key="8">
    <source>
        <dbReference type="ARBA" id="ARBA00023180"/>
    </source>
</evidence>
<evidence type="ECO:0000256" key="2">
    <source>
        <dbReference type="ARBA" id="ARBA00005683"/>
    </source>
</evidence>
<dbReference type="AlphaFoldDB" id="A0A2T7PZY9"/>
<feature type="region of interest" description="Disordered" evidence="11">
    <location>
        <begin position="407"/>
        <end position="428"/>
    </location>
</feature>
<evidence type="ECO:0000256" key="4">
    <source>
        <dbReference type="ARBA" id="ARBA00022525"/>
    </source>
</evidence>
<keyword evidence="7" id="KW-1015">Disulfide bond</keyword>
<comment type="similarity">
    <text evidence="2 10">Belongs to the Wnt family.</text>
</comment>
<evidence type="ECO:0000256" key="1">
    <source>
        <dbReference type="ARBA" id="ARBA00004498"/>
    </source>
</evidence>
<dbReference type="OrthoDB" id="5945655at2759"/>
<dbReference type="FunFam" id="3.30.2460.20:FF:000001">
    <property type="entry name" value="Wnt homolog"/>
    <property type="match status" value="1"/>
</dbReference>
<dbReference type="GO" id="GO:0005615">
    <property type="term" value="C:extracellular space"/>
    <property type="evidence" value="ECO:0007669"/>
    <property type="project" value="TreeGrafter"/>
</dbReference>
<keyword evidence="5" id="KW-0272">Extracellular matrix</keyword>
<feature type="compositionally biased region" description="Polar residues" evidence="11">
    <location>
        <begin position="419"/>
        <end position="428"/>
    </location>
</feature>
<evidence type="ECO:0000313" key="12">
    <source>
        <dbReference type="EMBL" id="PVD38960.1"/>
    </source>
</evidence>
<dbReference type="InterPro" id="IPR043158">
    <property type="entry name" value="Wnt_C"/>
</dbReference>
<reference evidence="12 13" key="1">
    <citation type="submission" date="2018-04" db="EMBL/GenBank/DDBJ databases">
        <title>The genome of golden apple snail Pomacea canaliculata provides insight into stress tolerance and invasive adaptation.</title>
        <authorList>
            <person name="Liu C."/>
            <person name="Liu B."/>
            <person name="Ren Y."/>
            <person name="Zhang Y."/>
            <person name="Wang H."/>
            <person name="Li S."/>
            <person name="Jiang F."/>
            <person name="Yin L."/>
            <person name="Zhang G."/>
            <person name="Qian W."/>
            <person name="Fan W."/>
        </authorList>
    </citation>
    <scope>NUCLEOTIDE SEQUENCE [LARGE SCALE GENOMIC DNA]</scope>
    <source>
        <strain evidence="12">SZHN2017</strain>
        <tissue evidence="12">Muscle</tissue>
    </source>
</reference>
<protein>
    <recommendedName>
        <fullName evidence="10">Protein Wnt</fullName>
    </recommendedName>
</protein>
<evidence type="ECO:0000256" key="9">
    <source>
        <dbReference type="ARBA" id="ARBA00023288"/>
    </source>
</evidence>
<evidence type="ECO:0000256" key="5">
    <source>
        <dbReference type="ARBA" id="ARBA00022530"/>
    </source>
</evidence>
<dbReference type="PANTHER" id="PTHR12027">
    <property type="entry name" value="WNT RELATED"/>
    <property type="match status" value="1"/>
</dbReference>
<sequence length="449" mass="50375">MVEVGGKKRYRGREEVIFWSSWILSQQQQRLQRMASLHARKHSARAAHGLARSSVHTRASFGRPSTSRLGGHLRRENKSHSAVGSPLVMDPNSICRKSRRLVGKQRKICRNEPEIVEEVAKGARLALLECQYQFRDRRWNCTSKKRSISKVLKRDTRESAFLYAITAAGVVYAVTQACSLGGLLQCTCQNHARDMSTDGEWEWGGCGDNVEFGYQKSREFMDARRRKKRGRADVTTLIQLHNNEAGRRAVKKYMRQECKCHGLSGSCTLKTCWMKMPAFRDVGDRLKARFDGAAKVIISNDAKELLPEGETIKPPSKEDLVYSEESPNFCNRKRKVGSLGTKGRECDPNSMGVGGCDLLCCNRGHSKEQITVKENCKCRFMWCCEVQCETCTTVKTIHRSVPILADISQKGSHTPKGQPASSPNAPEYMDNNSSVLVSVAPGDTFYSLI</sequence>
<dbReference type="Proteomes" id="UP000245119">
    <property type="component" value="Linkage Group LG1"/>
</dbReference>
<dbReference type="Gene3D" id="3.30.2460.20">
    <property type="match status" value="1"/>
</dbReference>
<comment type="function">
    <text evidence="10">Ligand for members of the frizzled family of seven transmembrane receptors.</text>
</comment>
<dbReference type="GO" id="GO:0005125">
    <property type="term" value="F:cytokine activity"/>
    <property type="evidence" value="ECO:0007669"/>
    <property type="project" value="TreeGrafter"/>
</dbReference>
<dbReference type="GO" id="GO:0030182">
    <property type="term" value="P:neuron differentiation"/>
    <property type="evidence" value="ECO:0007669"/>
    <property type="project" value="TreeGrafter"/>
</dbReference>
<keyword evidence="3 10" id="KW-0217">Developmental protein</keyword>
<gene>
    <name evidence="12" type="ORF">C0Q70_01585</name>
</gene>
<dbReference type="GO" id="GO:0060070">
    <property type="term" value="P:canonical Wnt signaling pathway"/>
    <property type="evidence" value="ECO:0007669"/>
    <property type="project" value="TreeGrafter"/>
</dbReference>
<dbReference type="EMBL" id="PZQS01000001">
    <property type="protein sequence ID" value="PVD38960.1"/>
    <property type="molecule type" value="Genomic_DNA"/>
</dbReference>
<dbReference type="PROSITE" id="PS00246">
    <property type="entry name" value="WNT1"/>
    <property type="match status" value="1"/>
</dbReference>
<keyword evidence="4" id="KW-0964">Secreted</keyword>
<organism evidence="12 13">
    <name type="scientific">Pomacea canaliculata</name>
    <name type="common">Golden apple snail</name>
    <dbReference type="NCBI Taxonomy" id="400727"/>
    <lineage>
        <taxon>Eukaryota</taxon>
        <taxon>Metazoa</taxon>
        <taxon>Spiralia</taxon>
        <taxon>Lophotrochozoa</taxon>
        <taxon>Mollusca</taxon>
        <taxon>Gastropoda</taxon>
        <taxon>Caenogastropoda</taxon>
        <taxon>Architaenioglossa</taxon>
        <taxon>Ampullarioidea</taxon>
        <taxon>Ampullariidae</taxon>
        <taxon>Pomacea</taxon>
    </lineage>
</organism>
<keyword evidence="8" id="KW-0325">Glycoprotein</keyword>